<protein>
    <recommendedName>
        <fullName evidence="4 16">NADH-ubiquinone oxidoreductase chain 4</fullName>
        <ecNumber evidence="3 16">7.1.1.2</ecNumber>
    </recommendedName>
</protein>
<dbReference type="InterPro" id="IPR000260">
    <property type="entry name" value="NADH4_N"/>
</dbReference>
<dbReference type="GO" id="GO:0031966">
    <property type="term" value="C:mitochondrial membrane"/>
    <property type="evidence" value="ECO:0007669"/>
    <property type="project" value="UniProtKB-SubCell"/>
</dbReference>
<dbReference type="InterPro" id="IPR003918">
    <property type="entry name" value="NADH_UbQ_OxRdtase"/>
</dbReference>
<dbReference type="EMBL" id="MN356314">
    <property type="protein sequence ID" value="QOD97899.1"/>
    <property type="molecule type" value="Genomic_DNA"/>
</dbReference>
<dbReference type="PRINTS" id="PR01437">
    <property type="entry name" value="NUOXDRDTASE4"/>
</dbReference>
<dbReference type="InterPro" id="IPR001750">
    <property type="entry name" value="ND/Mrp_TM"/>
</dbReference>
<dbReference type="NCBIfam" id="TIGR01972">
    <property type="entry name" value="NDH_I_M"/>
    <property type="match status" value="1"/>
</dbReference>
<feature type="transmembrane region" description="Helical" evidence="16">
    <location>
        <begin position="145"/>
        <end position="169"/>
    </location>
</feature>
<feature type="transmembrane region" description="Helical" evidence="16">
    <location>
        <begin position="259"/>
        <end position="278"/>
    </location>
</feature>
<evidence type="ECO:0000256" key="6">
    <source>
        <dbReference type="ARBA" id="ARBA00022660"/>
    </source>
</evidence>
<comment type="catalytic activity">
    <reaction evidence="15 16">
        <text>a ubiquinone + NADH + 5 H(+)(in) = a ubiquinol + NAD(+) + 4 H(+)(out)</text>
        <dbReference type="Rhea" id="RHEA:29091"/>
        <dbReference type="Rhea" id="RHEA-COMP:9565"/>
        <dbReference type="Rhea" id="RHEA-COMP:9566"/>
        <dbReference type="ChEBI" id="CHEBI:15378"/>
        <dbReference type="ChEBI" id="CHEBI:16389"/>
        <dbReference type="ChEBI" id="CHEBI:17976"/>
        <dbReference type="ChEBI" id="CHEBI:57540"/>
        <dbReference type="ChEBI" id="CHEBI:57945"/>
        <dbReference type="EC" id="7.1.1.2"/>
    </reaction>
</comment>
<dbReference type="GO" id="GO:0008137">
    <property type="term" value="F:NADH dehydrogenase (ubiquinone) activity"/>
    <property type="evidence" value="ECO:0007669"/>
    <property type="project" value="UniProtKB-UniRule"/>
</dbReference>
<dbReference type="PANTHER" id="PTHR43507">
    <property type="entry name" value="NADH-UBIQUINONE OXIDOREDUCTASE CHAIN 4"/>
    <property type="match status" value="1"/>
</dbReference>
<keyword evidence="5 16" id="KW-0813">Transport</keyword>
<evidence type="ECO:0000259" key="18">
    <source>
        <dbReference type="Pfam" id="PF01059"/>
    </source>
</evidence>
<evidence type="ECO:0000256" key="7">
    <source>
        <dbReference type="ARBA" id="ARBA00022692"/>
    </source>
</evidence>
<evidence type="ECO:0000256" key="10">
    <source>
        <dbReference type="ARBA" id="ARBA00022989"/>
    </source>
</evidence>
<keyword evidence="14 16" id="KW-0472">Membrane</keyword>
<evidence type="ECO:0000256" key="12">
    <source>
        <dbReference type="ARBA" id="ARBA00023075"/>
    </source>
</evidence>
<accession>A0A7L8DCT6</accession>
<dbReference type="InterPro" id="IPR010227">
    <property type="entry name" value="NADH_Q_OxRdtase_chainM/4"/>
</dbReference>
<evidence type="ECO:0000256" key="4">
    <source>
        <dbReference type="ARBA" id="ARBA00021006"/>
    </source>
</evidence>
<feature type="domain" description="NADH:ubiquinone oxidoreductase chain 4 N-terminal" evidence="18">
    <location>
        <begin position="1"/>
        <end position="109"/>
    </location>
</feature>
<dbReference type="Pfam" id="PF00361">
    <property type="entry name" value="Proton_antipo_M"/>
    <property type="match status" value="1"/>
</dbReference>
<evidence type="ECO:0000256" key="2">
    <source>
        <dbReference type="ARBA" id="ARBA00009025"/>
    </source>
</evidence>
<evidence type="ECO:0000256" key="1">
    <source>
        <dbReference type="ARBA" id="ARBA00004225"/>
    </source>
</evidence>
<evidence type="ECO:0000256" key="5">
    <source>
        <dbReference type="ARBA" id="ARBA00022448"/>
    </source>
</evidence>
<feature type="domain" description="NADH:quinone oxidoreductase/Mrp antiporter transmembrane" evidence="17">
    <location>
        <begin position="113"/>
        <end position="402"/>
    </location>
</feature>
<feature type="transmembrane region" description="Helical" evidence="16">
    <location>
        <begin position="392"/>
        <end position="414"/>
    </location>
</feature>
<evidence type="ECO:0000256" key="8">
    <source>
        <dbReference type="ARBA" id="ARBA00022967"/>
    </source>
</evidence>
<feature type="transmembrane region" description="Helical" evidence="16">
    <location>
        <begin position="221"/>
        <end position="239"/>
    </location>
</feature>
<feature type="transmembrane region" description="Helical" evidence="16">
    <location>
        <begin position="189"/>
        <end position="209"/>
    </location>
</feature>
<keyword evidence="6 16" id="KW-0679">Respiratory chain</keyword>
<dbReference type="Pfam" id="PF01059">
    <property type="entry name" value="Oxidored_q5_N"/>
    <property type="match status" value="1"/>
</dbReference>
<evidence type="ECO:0000256" key="14">
    <source>
        <dbReference type="ARBA" id="ARBA00023136"/>
    </source>
</evidence>
<dbReference type="PANTHER" id="PTHR43507:SF20">
    <property type="entry name" value="NADH-UBIQUINONE OXIDOREDUCTASE CHAIN 4"/>
    <property type="match status" value="1"/>
</dbReference>
<feature type="transmembrane region" description="Helical" evidence="16">
    <location>
        <begin position="435"/>
        <end position="454"/>
    </location>
</feature>
<dbReference type="EC" id="7.1.1.2" evidence="3 16"/>
<dbReference type="AlphaFoldDB" id="A0A7L8DCT6"/>
<reference evidence="19" key="1">
    <citation type="submission" date="2019-08" db="EMBL/GenBank/DDBJ databases">
        <title>Densely sampling genomes across the diversity of birds increases power of comparative genomics analyses.</title>
        <authorList>
            <consortium name="B10K project Consortium"/>
            <person name="Feng S."/>
            <person name="Stiller J."/>
            <person name="Andreu-Sanchez S."/>
            <person name="Margaryan A."/>
            <person name="Chen W."/>
            <person name="Paten B."/>
            <person name="Zhang G."/>
        </authorList>
    </citation>
    <scope>NUCLEOTIDE SEQUENCE</scope>
</reference>
<dbReference type="GO" id="GO:0042773">
    <property type="term" value="P:ATP synthesis coupled electron transport"/>
    <property type="evidence" value="ECO:0007669"/>
    <property type="project" value="InterPro"/>
</dbReference>
<name>A0A7L8DCT6_PLUSO</name>
<evidence type="ECO:0000259" key="17">
    <source>
        <dbReference type="Pfam" id="PF00361"/>
    </source>
</evidence>
<keyword evidence="7 16" id="KW-0812">Transmembrane</keyword>
<keyword evidence="9 16" id="KW-0249">Electron transport</keyword>
<evidence type="ECO:0000256" key="16">
    <source>
        <dbReference type="RuleBase" id="RU003297"/>
    </source>
</evidence>
<comment type="function">
    <text evidence="16">Core subunit of the mitochondrial membrane respiratory chain NADH dehydrogenase (Complex I) which catalyzes electron transfer from NADH through the respiratory chain, using ubiquinone as an electron acceptor. Essential for the catalytic activity and assembly of complex I.</text>
</comment>
<feature type="transmembrane region" description="Helical" evidence="16">
    <location>
        <begin position="285"/>
        <end position="303"/>
    </location>
</feature>
<dbReference type="GO" id="GO:0003954">
    <property type="term" value="F:NADH dehydrogenase activity"/>
    <property type="evidence" value="ECO:0007669"/>
    <property type="project" value="TreeGrafter"/>
</dbReference>
<dbReference type="GO" id="GO:0015990">
    <property type="term" value="P:electron transport coupled proton transport"/>
    <property type="evidence" value="ECO:0007669"/>
    <property type="project" value="TreeGrafter"/>
</dbReference>
<evidence type="ECO:0000256" key="3">
    <source>
        <dbReference type="ARBA" id="ARBA00012944"/>
    </source>
</evidence>
<keyword evidence="8" id="KW-1278">Translocase</keyword>
<feature type="transmembrane region" description="Helical" evidence="16">
    <location>
        <begin position="309"/>
        <end position="329"/>
    </location>
</feature>
<sequence>MLKIILPTIMLLPTALLSPPKFLWVNTTSYSLLIASLSLQWLTPTYYPHKNLTQWTGIDQISSPLLTLSCWLLPLMIIASQNHLQHEPLTRKRIFIMSLITIQPFIILAFSTTELMLFYISFEATLIPTLILITRWGNQPERLSAGIYLLFYTLISSLPLLVTILHLHTQIGTLHLTMLELMHPTLTDSWTGLLSGLALLMAFMVKAPLYGLHLWLPKAHVEAPIAGSMLLAALLLKLGGYGIMRLTMLMGPLSNNLHYPFLTLALWGALMTSSICLRQTDLKSLIAYSSVSHMGLVIAASMIQTHWSFSGAMILMISHGLTSSMLFCLANTNYERTHSRILLLARGLQPLLPLMSTWWLLANLTNMALPPTTNLMAELTIMISLFNWSTPSIILTGAATFLTAAYTLFMLLTTQRGPLPNHITSIQNSNTREHLLMALHIIPLLLLILKPELISGIPS</sequence>
<gene>
    <name evidence="19" type="primary">ND4</name>
</gene>
<evidence type="ECO:0000256" key="15">
    <source>
        <dbReference type="ARBA" id="ARBA00049551"/>
    </source>
</evidence>
<evidence type="ECO:0000256" key="13">
    <source>
        <dbReference type="ARBA" id="ARBA00023128"/>
    </source>
</evidence>
<keyword evidence="11 16" id="KW-0520">NAD</keyword>
<feature type="transmembrane region" description="Helical" evidence="16">
    <location>
        <begin position="341"/>
        <end position="361"/>
    </location>
</feature>
<comment type="similarity">
    <text evidence="2 16">Belongs to the complex I subunit 4 family.</text>
</comment>
<keyword evidence="12 16" id="KW-0830">Ubiquinone</keyword>
<evidence type="ECO:0000256" key="11">
    <source>
        <dbReference type="ARBA" id="ARBA00023027"/>
    </source>
</evidence>
<organism evidence="19">
    <name type="scientific">Pluvianellus socialis</name>
    <name type="common">Magellanic plover</name>
    <dbReference type="NCBI Taxonomy" id="227228"/>
    <lineage>
        <taxon>Eukaryota</taxon>
        <taxon>Metazoa</taxon>
        <taxon>Chordata</taxon>
        <taxon>Craniata</taxon>
        <taxon>Vertebrata</taxon>
        <taxon>Euteleostomi</taxon>
        <taxon>Archelosauria</taxon>
        <taxon>Archosauria</taxon>
        <taxon>Dinosauria</taxon>
        <taxon>Saurischia</taxon>
        <taxon>Theropoda</taxon>
        <taxon>Coelurosauria</taxon>
        <taxon>Aves</taxon>
        <taxon>Neognathae</taxon>
        <taxon>Neoaves</taxon>
        <taxon>Charadriiformes</taxon>
        <taxon>Charadriidae</taxon>
        <taxon>Pluvianellus</taxon>
    </lineage>
</organism>
<keyword evidence="13 16" id="KW-0496">Mitochondrion</keyword>
<geneLocation type="mitochondrion" evidence="19"/>
<proteinExistence type="inferred from homology"/>
<dbReference type="GO" id="GO:0048039">
    <property type="term" value="F:ubiquinone binding"/>
    <property type="evidence" value="ECO:0007669"/>
    <property type="project" value="TreeGrafter"/>
</dbReference>
<comment type="subcellular location">
    <subcellularLocation>
        <location evidence="1 16">Mitochondrion membrane</location>
        <topology evidence="1 16">Multi-pass membrane protein</topology>
    </subcellularLocation>
</comment>
<evidence type="ECO:0000313" key="19">
    <source>
        <dbReference type="EMBL" id="QOD97899.1"/>
    </source>
</evidence>
<evidence type="ECO:0000256" key="9">
    <source>
        <dbReference type="ARBA" id="ARBA00022982"/>
    </source>
</evidence>
<keyword evidence="10 16" id="KW-1133">Transmembrane helix</keyword>